<proteinExistence type="inferred from homology"/>
<dbReference type="InterPro" id="IPR011012">
    <property type="entry name" value="Longin-like_dom_sf"/>
</dbReference>
<evidence type="ECO:0000313" key="6">
    <source>
        <dbReference type="Proteomes" id="UP001180020"/>
    </source>
</evidence>
<dbReference type="PANTHER" id="PTHR47461:SF3">
    <property type="entry name" value="PHYTOLONGIN PHYL2.2"/>
    <property type="match status" value="1"/>
</dbReference>
<comment type="subcellular location">
    <subcellularLocation>
        <location evidence="1">Membrane</location>
    </subcellularLocation>
</comment>
<name>A0AAV9C7H2_ACOCL</name>
<evidence type="ECO:0000256" key="1">
    <source>
        <dbReference type="ARBA" id="ARBA00004370"/>
    </source>
</evidence>
<evidence type="ECO:0000256" key="2">
    <source>
        <dbReference type="ARBA" id="ARBA00008025"/>
    </source>
</evidence>
<evidence type="ECO:0000256" key="3">
    <source>
        <dbReference type="ARBA" id="ARBA00023136"/>
    </source>
</evidence>
<dbReference type="SUPFAM" id="SSF64356">
    <property type="entry name" value="SNARE-like"/>
    <property type="match status" value="1"/>
</dbReference>
<dbReference type="CDD" id="cd14824">
    <property type="entry name" value="Longin"/>
    <property type="match status" value="1"/>
</dbReference>
<keyword evidence="6" id="KW-1185">Reference proteome</keyword>
<comment type="caution">
    <text evidence="5">The sequence shown here is derived from an EMBL/GenBank/DDBJ whole genome shotgun (WGS) entry which is preliminary data.</text>
</comment>
<dbReference type="InterPro" id="IPR044783">
    <property type="entry name" value="PHYL"/>
</dbReference>
<dbReference type="EMBL" id="JAUJYO010000020">
    <property type="protein sequence ID" value="KAK1285028.1"/>
    <property type="molecule type" value="Genomic_DNA"/>
</dbReference>
<comment type="similarity">
    <text evidence="2">Belongs to the synaptobrevin family.</text>
</comment>
<feature type="region of interest" description="Disordered" evidence="4">
    <location>
        <begin position="140"/>
        <end position="160"/>
    </location>
</feature>
<dbReference type="AlphaFoldDB" id="A0AAV9C7H2"/>
<dbReference type="PANTHER" id="PTHR47461">
    <property type="entry name" value="PHYTOLONGIN PHYL1.2"/>
    <property type="match status" value="1"/>
</dbReference>
<keyword evidence="3" id="KW-0472">Membrane</keyword>
<sequence length="182" mass="20153">MLPLRRSPILYACVSTGSTVLADATIGDDENLEVIAAKCLENAPPHHLRYSHTVRGRVYSFLIDGGPFVFFSISDDGRGPPFRFLRRVRDAFVAKIGSPGRRRIFRRCFQERFGPVIRRLAEADEKAGVEIECAAEAEGEERRRREARAGDTGGGSGGLPRIVRDLDVDLRGFTVHPIDGSE</sequence>
<protein>
    <recommendedName>
        <fullName evidence="7">Longin domain-containing protein</fullName>
    </recommendedName>
</protein>
<evidence type="ECO:0000256" key="4">
    <source>
        <dbReference type="SAM" id="MobiDB-lite"/>
    </source>
</evidence>
<evidence type="ECO:0008006" key="7">
    <source>
        <dbReference type="Google" id="ProtNLM"/>
    </source>
</evidence>
<feature type="compositionally biased region" description="Basic and acidic residues" evidence="4">
    <location>
        <begin position="140"/>
        <end position="149"/>
    </location>
</feature>
<evidence type="ECO:0000313" key="5">
    <source>
        <dbReference type="EMBL" id="KAK1285028.1"/>
    </source>
</evidence>
<dbReference type="InterPro" id="IPR010908">
    <property type="entry name" value="Longin_dom"/>
</dbReference>
<dbReference type="GO" id="GO:0016020">
    <property type="term" value="C:membrane"/>
    <property type="evidence" value="ECO:0007669"/>
    <property type="project" value="UniProtKB-SubCell"/>
</dbReference>
<reference evidence="5" key="2">
    <citation type="submission" date="2023-06" db="EMBL/GenBank/DDBJ databases">
        <authorList>
            <person name="Ma L."/>
            <person name="Liu K.-W."/>
            <person name="Li Z."/>
            <person name="Hsiao Y.-Y."/>
            <person name="Qi Y."/>
            <person name="Fu T."/>
            <person name="Tang G."/>
            <person name="Zhang D."/>
            <person name="Sun W.-H."/>
            <person name="Liu D.-K."/>
            <person name="Li Y."/>
            <person name="Chen G.-Z."/>
            <person name="Liu X.-D."/>
            <person name="Liao X.-Y."/>
            <person name="Jiang Y.-T."/>
            <person name="Yu X."/>
            <person name="Hao Y."/>
            <person name="Huang J."/>
            <person name="Zhao X.-W."/>
            <person name="Ke S."/>
            <person name="Chen Y.-Y."/>
            <person name="Wu W.-L."/>
            <person name="Hsu J.-L."/>
            <person name="Lin Y.-F."/>
            <person name="Huang M.-D."/>
            <person name="Li C.-Y."/>
            <person name="Huang L."/>
            <person name="Wang Z.-W."/>
            <person name="Zhao X."/>
            <person name="Zhong W.-Y."/>
            <person name="Peng D.-H."/>
            <person name="Ahmad S."/>
            <person name="Lan S."/>
            <person name="Zhang J.-S."/>
            <person name="Tsai W.-C."/>
            <person name="Van De Peer Y."/>
            <person name="Liu Z.-J."/>
        </authorList>
    </citation>
    <scope>NUCLEOTIDE SEQUENCE</scope>
    <source>
        <strain evidence="5">CP</strain>
        <tissue evidence="5">Leaves</tissue>
    </source>
</reference>
<organism evidence="5 6">
    <name type="scientific">Acorus calamus</name>
    <name type="common">Sweet flag</name>
    <dbReference type="NCBI Taxonomy" id="4465"/>
    <lineage>
        <taxon>Eukaryota</taxon>
        <taxon>Viridiplantae</taxon>
        <taxon>Streptophyta</taxon>
        <taxon>Embryophyta</taxon>
        <taxon>Tracheophyta</taxon>
        <taxon>Spermatophyta</taxon>
        <taxon>Magnoliopsida</taxon>
        <taxon>Liliopsida</taxon>
        <taxon>Acoraceae</taxon>
        <taxon>Acorus</taxon>
    </lineage>
</organism>
<accession>A0AAV9C7H2</accession>
<reference evidence="5" key="1">
    <citation type="journal article" date="2023" name="Nat. Commun.">
        <title>Diploid and tetraploid genomes of Acorus and the evolution of monocots.</title>
        <authorList>
            <person name="Ma L."/>
            <person name="Liu K.W."/>
            <person name="Li Z."/>
            <person name="Hsiao Y.Y."/>
            <person name="Qi Y."/>
            <person name="Fu T."/>
            <person name="Tang G.D."/>
            <person name="Zhang D."/>
            <person name="Sun W.H."/>
            <person name="Liu D.K."/>
            <person name="Li Y."/>
            <person name="Chen G.Z."/>
            <person name="Liu X.D."/>
            <person name="Liao X.Y."/>
            <person name="Jiang Y.T."/>
            <person name="Yu X."/>
            <person name="Hao Y."/>
            <person name="Huang J."/>
            <person name="Zhao X.W."/>
            <person name="Ke S."/>
            <person name="Chen Y.Y."/>
            <person name="Wu W.L."/>
            <person name="Hsu J.L."/>
            <person name="Lin Y.F."/>
            <person name="Huang M.D."/>
            <person name="Li C.Y."/>
            <person name="Huang L."/>
            <person name="Wang Z.W."/>
            <person name="Zhao X."/>
            <person name="Zhong W.Y."/>
            <person name="Peng D.H."/>
            <person name="Ahmad S."/>
            <person name="Lan S."/>
            <person name="Zhang J.S."/>
            <person name="Tsai W.C."/>
            <person name="Van de Peer Y."/>
            <person name="Liu Z.J."/>
        </authorList>
    </citation>
    <scope>NUCLEOTIDE SEQUENCE</scope>
    <source>
        <strain evidence="5">CP</strain>
    </source>
</reference>
<dbReference type="Proteomes" id="UP001180020">
    <property type="component" value="Unassembled WGS sequence"/>
</dbReference>
<dbReference type="Gene3D" id="3.30.450.50">
    <property type="entry name" value="Longin domain"/>
    <property type="match status" value="1"/>
</dbReference>
<gene>
    <name evidence="5" type="ORF">QJS10_CPB20g01835</name>
</gene>